<feature type="transmembrane region" description="Helical" evidence="5">
    <location>
        <begin position="54"/>
        <end position="73"/>
    </location>
</feature>
<evidence type="ECO:0000256" key="4">
    <source>
        <dbReference type="ARBA" id="ARBA00023136"/>
    </source>
</evidence>
<dbReference type="OrthoDB" id="9807274at2"/>
<feature type="transmembrane region" description="Helical" evidence="5">
    <location>
        <begin position="143"/>
        <end position="165"/>
    </location>
</feature>
<dbReference type="InterPro" id="IPR036259">
    <property type="entry name" value="MFS_trans_sf"/>
</dbReference>
<dbReference type="AlphaFoldDB" id="A0A2G0QER5"/>
<dbReference type="InterPro" id="IPR020846">
    <property type="entry name" value="MFS_dom"/>
</dbReference>
<feature type="transmembrane region" description="Helical" evidence="5">
    <location>
        <begin position="306"/>
        <end position="326"/>
    </location>
</feature>
<reference evidence="8 10" key="2">
    <citation type="journal article" date="2017" name="Nat. Microbiol.">
        <title>Natural product diversity associated with the nematode symbionts Photorhabdus and Xenorhabdus.</title>
        <authorList>
            <person name="Tobias N.J."/>
            <person name="Wolff H."/>
            <person name="Djahanschiri B."/>
            <person name="Grundmann F."/>
            <person name="Kronenwerth M."/>
            <person name="Shi Y.M."/>
            <person name="Simonyi S."/>
            <person name="Grun P."/>
            <person name="Shapiro-Ilan D."/>
            <person name="Pidot S.J."/>
            <person name="Stinear T.P."/>
            <person name="Ebersberger I."/>
            <person name="Bode H.B."/>
        </authorList>
    </citation>
    <scope>NUCLEOTIDE SEQUENCE [LARGE SCALE GENOMIC DNA]</scope>
    <source>
        <strain evidence="8 10">DSM 17903</strain>
    </source>
</reference>
<evidence type="ECO:0000256" key="5">
    <source>
        <dbReference type="SAM" id="Phobius"/>
    </source>
</evidence>
<evidence type="ECO:0000313" key="8">
    <source>
        <dbReference type="EMBL" id="PHM57730.1"/>
    </source>
</evidence>
<dbReference type="Gene3D" id="1.20.1720.10">
    <property type="entry name" value="Multidrug resistance protein D"/>
    <property type="match status" value="1"/>
</dbReference>
<reference evidence="7 9" key="1">
    <citation type="submission" date="2016-06" db="EMBL/GenBank/DDBJ databases">
        <title>Bacterial characters and pathogenicity of Xenorhabdus hominickii from an entomopathogenic nematode, Steinernema monticolum.</title>
        <authorList>
            <person name="Park Y."/>
            <person name="Kim Y."/>
        </authorList>
    </citation>
    <scope>NUCLEOTIDE SEQUENCE [LARGE SCALE GENOMIC DNA]</scope>
    <source>
        <strain evidence="7 9">ANU1</strain>
    </source>
</reference>
<dbReference type="PROSITE" id="PS50850">
    <property type="entry name" value="MFS"/>
    <property type="match status" value="1"/>
</dbReference>
<dbReference type="GO" id="GO:0022857">
    <property type="term" value="F:transmembrane transporter activity"/>
    <property type="evidence" value="ECO:0007669"/>
    <property type="project" value="InterPro"/>
</dbReference>
<dbReference type="EMBL" id="NJAI01000001">
    <property type="protein sequence ID" value="PHM57730.1"/>
    <property type="molecule type" value="Genomic_DNA"/>
</dbReference>
<proteinExistence type="predicted"/>
<dbReference type="Pfam" id="PF07690">
    <property type="entry name" value="MFS_1"/>
    <property type="match status" value="1"/>
</dbReference>
<dbReference type="STRING" id="351679.A9255_15110"/>
<keyword evidence="2 5" id="KW-0812">Transmembrane</keyword>
<dbReference type="PANTHER" id="PTHR23501:SF154">
    <property type="entry name" value="MULTIDRUG-EFFLUX TRANSPORTER RV1634-RELATED"/>
    <property type="match status" value="1"/>
</dbReference>
<evidence type="ECO:0000313" key="9">
    <source>
        <dbReference type="Proteomes" id="UP000094600"/>
    </source>
</evidence>
<dbReference type="PRINTS" id="PR01036">
    <property type="entry name" value="TCRTETB"/>
</dbReference>
<feature type="transmembrane region" description="Helical" evidence="5">
    <location>
        <begin position="333"/>
        <end position="351"/>
    </location>
</feature>
<feature type="transmembrane region" description="Helical" evidence="5">
    <location>
        <begin position="442"/>
        <end position="461"/>
    </location>
</feature>
<accession>A0A2G0QER5</accession>
<evidence type="ECO:0000256" key="2">
    <source>
        <dbReference type="ARBA" id="ARBA00022692"/>
    </source>
</evidence>
<evidence type="ECO:0000256" key="1">
    <source>
        <dbReference type="ARBA" id="ARBA00004141"/>
    </source>
</evidence>
<feature type="domain" description="Major facilitator superfamily (MFS) profile" evidence="6">
    <location>
        <begin position="20"/>
        <end position="468"/>
    </location>
</feature>
<gene>
    <name evidence="7" type="ORF">A9255_15110</name>
    <name evidence="8" type="ORF">Xhom_00728</name>
</gene>
<dbReference type="PANTHER" id="PTHR23501">
    <property type="entry name" value="MAJOR FACILITATOR SUPERFAMILY"/>
    <property type="match status" value="1"/>
</dbReference>
<feature type="transmembrane region" description="Helical" evidence="5">
    <location>
        <begin position="21"/>
        <end position="42"/>
    </location>
</feature>
<name>A0A2G0QER5_XENHO</name>
<evidence type="ECO:0000313" key="10">
    <source>
        <dbReference type="Proteomes" id="UP000225433"/>
    </source>
</evidence>
<evidence type="ECO:0000256" key="3">
    <source>
        <dbReference type="ARBA" id="ARBA00022989"/>
    </source>
</evidence>
<dbReference type="Proteomes" id="UP000225433">
    <property type="component" value="Unassembled WGS sequence"/>
</dbReference>
<feature type="transmembrane region" description="Helical" evidence="5">
    <location>
        <begin position="204"/>
        <end position="224"/>
    </location>
</feature>
<dbReference type="RefSeq" id="WP_069317428.1">
    <property type="nucleotide sequence ID" value="NZ_CAWNQJ010000001.1"/>
</dbReference>
<protein>
    <submittedName>
        <fullName evidence="7">MFS transporter</fullName>
    </submittedName>
    <submittedName>
        <fullName evidence="8">Mdr</fullName>
    </submittedName>
</protein>
<dbReference type="KEGG" id="xho:A9255_15110"/>
<evidence type="ECO:0000259" key="6">
    <source>
        <dbReference type="PROSITE" id="PS50850"/>
    </source>
</evidence>
<feature type="transmembrane region" description="Helical" evidence="5">
    <location>
        <begin position="171"/>
        <end position="192"/>
    </location>
</feature>
<dbReference type="InterPro" id="IPR011701">
    <property type="entry name" value="MFS"/>
</dbReference>
<dbReference type="GO" id="GO:0005886">
    <property type="term" value="C:plasma membrane"/>
    <property type="evidence" value="ECO:0007669"/>
    <property type="project" value="TreeGrafter"/>
</dbReference>
<feature type="transmembrane region" description="Helical" evidence="5">
    <location>
        <begin position="363"/>
        <end position="386"/>
    </location>
</feature>
<sequence>MMMTEESRWRDLFSSKNAPSAIALSLGVGLMAINTLIAITILPSVVKDIGGLNLYAWNTTLFVVASIIGSILSARLLSASGARNAYLVAGLIFFIGSLFCAFAPTMEIMLIGRTIQGLGGGFLFALSYLLINLVFEQSLWTRAMALISGVWGVATLIGPAIGGMFAEMNAWRYAFGIMLPIILLYAGFTYLILPKKQEQNKTKIPLPIVQLILLSSAVLAVSAGSLSQDIRINIIGIITAVILVSLLVIHERRTSARLLPKNALSLCSPHMVLFATTSLLVIGLAGDVFVPYFLQILHGQSPLASGYMVAVAALGWTVGEMLSASWQGAKMRFAIVSGPIFMLIGMLLLLVMLPSQSAGEWQIMLPIILGLGLFGFGVGFGWPHLLTRILQVSSDADKNIAGSSITTIQLFSSAFGSALGGMIVNLFGFYQPGGVEGAASSSHWLFLLFAIAPILALLTAYKSAKIKVDK</sequence>
<feature type="transmembrane region" description="Helical" evidence="5">
    <location>
        <begin position="271"/>
        <end position="294"/>
    </location>
</feature>
<keyword evidence="9" id="KW-1185">Reference proteome</keyword>
<feature type="transmembrane region" description="Helical" evidence="5">
    <location>
        <begin position="110"/>
        <end position="131"/>
    </location>
</feature>
<dbReference type="SUPFAM" id="SSF103473">
    <property type="entry name" value="MFS general substrate transporter"/>
    <property type="match status" value="1"/>
</dbReference>
<dbReference type="Proteomes" id="UP000094600">
    <property type="component" value="Chromosome"/>
</dbReference>
<keyword evidence="4 5" id="KW-0472">Membrane</keyword>
<evidence type="ECO:0000313" key="7">
    <source>
        <dbReference type="EMBL" id="AOM41771.1"/>
    </source>
</evidence>
<feature type="transmembrane region" description="Helical" evidence="5">
    <location>
        <begin position="407"/>
        <end position="430"/>
    </location>
</feature>
<feature type="transmembrane region" description="Helical" evidence="5">
    <location>
        <begin position="230"/>
        <end position="250"/>
    </location>
</feature>
<keyword evidence="3 5" id="KW-1133">Transmembrane helix</keyword>
<dbReference type="EMBL" id="CP016176">
    <property type="protein sequence ID" value="AOM41771.1"/>
    <property type="molecule type" value="Genomic_DNA"/>
</dbReference>
<organism evidence="8 10">
    <name type="scientific">Xenorhabdus hominickii</name>
    <dbReference type="NCBI Taxonomy" id="351679"/>
    <lineage>
        <taxon>Bacteria</taxon>
        <taxon>Pseudomonadati</taxon>
        <taxon>Pseudomonadota</taxon>
        <taxon>Gammaproteobacteria</taxon>
        <taxon>Enterobacterales</taxon>
        <taxon>Morganellaceae</taxon>
        <taxon>Xenorhabdus</taxon>
    </lineage>
</organism>
<dbReference type="Gene3D" id="1.20.1250.20">
    <property type="entry name" value="MFS general substrate transporter like domains"/>
    <property type="match status" value="1"/>
</dbReference>
<feature type="transmembrane region" description="Helical" evidence="5">
    <location>
        <begin position="85"/>
        <end position="104"/>
    </location>
</feature>
<comment type="subcellular location">
    <subcellularLocation>
        <location evidence="1">Membrane</location>
        <topology evidence="1">Multi-pass membrane protein</topology>
    </subcellularLocation>
</comment>